<dbReference type="InterPro" id="IPR007516">
    <property type="entry name" value="Co_F420_Hydgase/DH_bsu_N"/>
</dbReference>
<evidence type="ECO:0000313" key="3">
    <source>
        <dbReference type="EMBL" id="SHN68928.1"/>
    </source>
</evidence>
<dbReference type="OrthoDB" id="3247493at2"/>
<evidence type="ECO:0000259" key="2">
    <source>
        <dbReference type="Pfam" id="PF04432"/>
    </source>
</evidence>
<dbReference type="AlphaFoldDB" id="A0A1M7TE51"/>
<organism evidence="3 4">
    <name type="scientific">Oceanicella actignis</name>
    <dbReference type="NCBI Taxonomy" id="1189325"/>
    <lineage>
        <taxon>Bacteria</taxon>
        <taxon>Pseudomonadati</taxon>
        <taxon>Pseudomonadota</taxon>
        <taxon>Alphaproteobacteria</taxon>
        <taxon>Rhodobacterales</taxon>
        <taxon>Paracoccaceae</taxon>
        <taxon>Oceanicella</taxon>
    </lineage>
</organism>
<keyword evidence="4" id="KW-1185">Reference proteome</keyword>
<reference evidence="3 4" key="1">
    <citation type="submission" date="2016-12" db="EMBL/GenBank/DDBJ databases">
        <authorList>
            <person name="Song W.-J."/>
            <person name="Kurnit D.M."/>
        </authorList>
    </citation>
    <scope>NUCLEOTIDE SEQUENCE [LARGE SCALE GENOMIC DNA]</scope>
    <source>
        <strain evidence="3 4">CGMCC 1.10808</strain>
    </source>
</reference>
<dbReference type="PANTHER" id="PTHR31332">
    <property type="entry name" value="7-HYDROXYMETHYL CHLOROPHYLL A REDUCTASE, CHLOROPLASTIC"/>
    <property type="match status" value="1"/>
</dbReference>
<name>A0A1M7TE51_9RHOB</name>
<dbReference type="EMBL" id="FRDL01000006">
    <property type="protein sequence ID" value="SHN68928.1"/>
    <property type="molecule type" value="Genomic_DNA"/>
</dbReference>
<feature type="domain" description="Coenzyme F420 hydrogenase/dehydrogenase beta subunit N-terminal" evidence="1">
    <location>
        <begin position="81"/>
        <end position="157"/>
    </location>
</feature>
<dbReference type="RefSeq" id="WP_072747449.1">
    <property type="nucleotide sequence ID" value="NZ_FOHL01000006.1"/>
</dbReference>
<dbReference type="Pfam" id="PF04432">
    <property type="entry name" value="FrhB_FdhB_C"/>
    <property type="match status" value="1"/>
</dbReference>
<feature type="domain" description="Coenzyme F420 hydrogenase/dehydrogenase beta subunit C-terminal" evidence="2">
    <location>
        <begin position="167"/>
        <end position="333"/>
    </location>
</feature>
<evidence type="ECO:0000259" key="1">
    <source>
        <dbReference type="Pfam" id="PF04422"/>
    </source>
</evidence>
<dbReference type="Proteomes" id="UP000184066">
    <property type="component" value="Unassembled WGS sequence"/>
</dbReference>
<dbReference type="Pfam" id="PF04422">
    <property type="entry name" value="FrhB_FdhB_N"/>
    <property type="match status" value="1"/>
</dbReference>
<proteinExistence type="predicted"/>
<protein>
    <submittedName>
        <fullName evidence="3">Coenzyme F420 hydrogenase subunit beta</fullName>
    </submittedName>
</protein>
<accession>A0A1M7TE51</accession>
<sequence>MSFLDRVERGRLCAGCGGCALLSDGALRMERTPPGFLRPVPQGPLSREAEARIAAICPALGQSVAAEGRPDDVLWGPSLAMHEAWAQDEELRFTGSSGGALSAVLVHLLESGKVDAVVQTAADPADPVANRTVISTSRAEVLAAAGSRYAPSAPLAALGPCLEDDRIYAFVGKPCDVAALRALARLDPRVRARFAFMLSFFCAGVPSLSGAQEVLLALGVAPDEVAAFRYRGRGWPGRAAARLRNGEERSMSYHESWGGILSRHVQVRCKICADGTGMAADLAFADAWQTDEKGYPLFEERDGVSLAVARTRAGEALLREAAEAGALSLRPFDRGRLEAMQPGQAGRRKALLARLAGRRLAGRPVPRYRGLHLLAAARRGGVASNLRNLLGSLRRALLADER</sequence>
<dbReference type="STRING" id="1189325.SAMN04488119_106198"/>
<evidence type="ECO:0000313" key="4">
    <source>
        <dbReference type="Proteomes" id="UP000184066"/>
    </source>
</evidence>
<dbReference type="InterPro" id="IPR007525">
    <property type="entry name" value="FrhB_FdhB_C"/>
</dbReference>
<dbReference type="GO" id="GO:0090415">
    <property type="term" value="F:7-hydroxymethyl chlorophyll a reductase activity"/>
    <property type="evidence" value="ECO:0007669"/>
    <property type="project" value="TreeGrafter"/>
</dbReference>
<dbReference type="GO" id="GO:0033354">
    <property type="term" value="P:chlorophyll cycle"/>
    <property type="evidence" value="ECO:0007669"/>
    <property type="project" value="TreeGrafter"/>
</dbReference>
<dbReference type="PANTHER" id="PTHR31332:SF0">
    <property type="entry name" value="7-HYDROXYMETHYL CHLOROPHYLL A REDUCTASE, CHLOROPLASTIC"/>
    <property type="match status" value="1"/>
</dbReference>
<dbReference type="InterPro" id="IPR045220">
    <property type="entry name" value="FRHB/FDHB/HCAR-like"/>
</dbReference>
<gene>
    <name evidence="3" type="ORF">SAMN05216200_1064</name>
</gene>